<evidence type="ECO:0000313" key="2">
    <source>
        <dbReference type="Proteomes" id="UP000638732"/>
    </source>
</evidence>
<reference evidence="1" key="1">
    <citation type="submission" date="2020-01" db="EMBL/GenBank/DDBJ databases">
        <authorList>
            <person name="Seo Y.L."/>
        </authorList>
    </citation>
    <scope>NUCLEOTIDE SEQUENCE</scope>
    <source>
        <strain evidence="1">R11</strain>
    </source>
</reference>
<proteinExistence type="predicted"/>
<organism evidence="1 2">
    <name type="scientific">Mucilaginibacter agri</name>
    <dbReference type="NCBI Taxonomy" id="2695265"/>
    <lineage>
        <taxon>Bacteria</taxon>
        <taxon>Pseudomonadati</taxon>
        <taxon>Bacteroidota</taxon>
        <taxon>Sphingobacteriia</taxon>
        <taxon>Sphingobacteriales</taxon>
        <taxon>Sphingobacteriaceae</taxon>
        <taxon>Mucilaginibacter</taxon>
    </lineage>
</organism>
<dbReference type="AlphaFoldDB" id="A0A965ZC70"/>
<accession>A0A965ZC70</accession>
<sequence length="114" mass="12976">MATLCVTLKSNLRLLIIPDTEAHLDGHTIITHTYSVFNNIDTGNPLLIRSKESTPHLENSKDPDYYGFITFEKPGLLFPYTADVNLELNLEEVTELIEYLNNVRDNPSLWPSND</sequence>
<name>A0A965ZC70_9SPHI</name>
<keyword evidence="2" id="KW-1185">Reference proteome</keyword>
<gene>
    <name evidence="1" type="ORF">GSY63_03030</name>
</gene>
<protein>
    <submittedName>
        <fullName evidence="1">Uncharacterized protein</fullName>
    </submittedName>
</protein>
<comment type="caution">
    <text evidence="1">The sequence shown here is derived from an EMBL/GenBank/DDBJ whole genome shotgun (WGS) entry which is preliminary data.</text>
</comment>
<reference evidence="1" key="2">
    <citation type="submission" date="2020-10" db="EMBL/GenBank/DDBJ databases">
        <title>Mucilaginibacter sp. nov., isolated from soil.</title>
        <authorList>
            <person name="Jeon C.O."/>
        </authorList>
    </citation>
    <scope>NUCLEOTIDE SEQUENCE</scope>
    <source>
        <strain evidence="1">R11</strain>
    </source>
</reference>
<dbReference type="EMBL" id="WWEO01000037">
    <property type="protein sequence ID" value="NCD68328.1"/>
    <property type="molecule type" value="Genomic_DNA"/>
</dbReference>
<evidence type="ECO:0000313" key="1">
    <source>
        <dbReference type="EMBL" id="NCD68328.1"/>
    </source>
</evidence>
<dbReference type="Proteomes" id="UP000638732">
    <property type="component" value="Unassembled WGS sequence"/>
</dbReference>
<dbReference type="RefSeq" id="WP_166584354.1">
    <property type="nucleotide sequence ID" value="NZ_WWEO01000037.1"/>
</dbReference>